<keyword evidence="2 6" id="KW-0547">Nucleotide-binding</keyword>
<evidence type="ECO:0000259" key="8">
    <source>
        <dbReference type="Pfam" id="PF02463"/>
    </source>
</evidence>
<proteinExistence type="inferred from homology"/>
<evidence type="ECO:0000256" key="1">
    <source>
        <dbReference type="ARBA" id="ARBA00022490"/>
    </source>
</evidence>
<keyword evidence="5 6" id="KW-0238">DNA-binding</keyword>
<dbReference type="PIRSF" id="PIRSF005719">
    <property type="entry name" value="SMC"/>
    <property type="match status" value="1"/>
</dbReference>
<dbReference type="InterPro" id="IPR003395">
    <property type="entry name" value="RecF/RecN/SMC_N"/>
</dbReference>
<dbReference type="Gene3D" id="3.40.50.300">
    <property type="entry name" value="P-loop containing nucleotide triphosphate hydrolases"/>
    <property type="match status" value="2"/>
</dbReference>
<evidence type="ECO:0000256" key="5">
    <source>
        <dbReference type="ARBA" id="ARBA00023125"/>
    </source>
</evidence>
<dbReference type="NCBIfam" id="TIGR02168">
    <property type="entry name" value="SMC_prok_B"/>
    <property type="match status" value="1"/>
</dbReference>
<evidence type="ECO:0000256" key="3">
    <source>
        <dbReference type="ARBA" id="ARBA00022840"/>
    </source>
</evidence>
<accession>A0ABT7V6D9</accession>
<dbReference type="Pfam" id="PF06470">
    <property type="entry name" value="SMC_hinge"/>
    <property type="match status" value="1"/>
</dbReference>
<dbReference type="HAMAP" id="MF_01894">
    <property type="entry name" value="Smc_prok"/>
    <property type="match status" value="1"/>
</dbReference>
<feature type="compositionally biased region" description="Low complexity" evidence="7">
    <location>
        <begin position="733"/>
        <end position="742"/>
    </location>
</feature>
<keyword evidence="4 6" id="KW-0175">Coiled coil</keyword>
<keyword evidence="3 6" id="KW-0067">ATP-binding</keyword>
<dbReference type="SUPFAM" id="SSF75553">
    <property type="entry name" value="Smc hinge domain"/>
    <property type="match status" value="1"/>
</dbReference>
<comment type="subunit">
    <text evidence="6">Homodimer.</text>
</comment>
<keyword evidence="1 6" id="KW-0963">Cytoplasm</keyword>
<dbReference type="Gene3D" id="1.20.1060.20">
    <property type="match status" value="1"/>
</dbReference>
<dbReference type="InterPro" id="IPR024704">
    <property type="entry name" value="SMC"/>
</dbReference>
<dbReference type="Proteomes" id="UP001529421">
    <property type="component" value="Unassembled WGS sequence"/>
</dbReference>
<dbReference type="InterPro" id="IPR011890">
    <property type="entry name" value="SMC_prok"/>
</dbReference>
<feature type="domain" description="SMC hinge" evidence="9">
    <location>
        <begin position="523"/>
        <end position="627"/>
    </location>
</feature>
<keyword evidence="11" id="KW-1185">Reference proteome</keyword>
<feature type="coiled-coil region" evidence="6">
    <location>
        <begin position="886"/>
        <end position="913"/>
    </location>
</feature>
<comment type="subcellular location">
    <subcellularLocation>
        <location evidence="6">Cytoplasm</location>
    </subcellularLocation>
</comment>
<dbReference type="Pfam" id="PF02463">
    <property type="entry name" value="SMC_N"/>
    <property type="match status" value="1"/>
</dbReference>
<feature type="domain" description="RecF/RecN/SMC N-terminal" evidence="8">
    <location>
        <begin position="2"/>
        <end position="1160"/>
    </location>
</feature>
<evidence type="ECO:0000313" key="10">
    <source>
        <dbReference type="EMBL" id="MDM8274056.1"/>
    </source>
</evidence>
<evidence type="ECO:0000256" key="6">
    <source>
        <dbReference type="HAMAP-Rule" id="MF_01894"/>
    </source>
</evidence>
<evidence type="ECO:0000256" key="7">
    <source>
        <dbReference type="SAM" id="MobiDB-lite"/>
    </source>
</evidence>
<evidence type="ECO:0000256" key="2">
    <source>
        <dbReference type="ARBA" id="ARBA00022741"/>
    </source>
</evidence>
<evidence type="ECO:0000259" key="9">
    <source>
        <dbReference type="Pfam" id="PF06470"/>
    </source>
</evidence>
<sequence length="1177" mass="129761">MYLKSLTLKGFKSFADRAHMTFEPGLTVIVGPNGSGKSNISDAILWVLGEQSAKQLRGQAMEDVIFSGSSARKPVGVAEVTLVLDNADHVLPVDFDEVAITRRMYRSGESEYLINQSPCRLMDIQDILHDSGLGKDTHSIISQGKLDAILQSRPEERRALIEEAAGISKHKRRKERAAKKIKSMDEHLVRARDVSREVTRQLRPLERQVDRARKYRDLSARATRLTQILAVDELRRLQAEWSELESRSKEGEATLEVARYRLAEKERELEKLQVMLEEKGLFVGDLGEQRRRVQDVVGRMGSDMRLLEEKGHNMVTRLSEMRGTLSGSEHQRKRVSEELEQVRGQLDEVRAELSVAESDVAELEPAADRIHARRVELDEEIGALGREQREEQRRADEAALALAKVKETLANAEIEDDLFASRLEQLAESIDTVQASLESRRGRAEELDAALLEARRAKEDAEGAISVAEAALSELSGKEAQARDRLGEVRTELSSLRKLDERLASSSPLAARLASACAGSVEARLGDVIEAPKELESLVERLLSDDIDALVVSDTAALASAGAAAHAEDASGEALLVSRNVLPVDAASGAAGERLVERLQVREGFGPVVAALLGHIQLVVSLEEALAAPAIPGVLYVTPDGARVRDGGVVRLGTGADAAQGALERKRRIRELAGLEPDLSATFEHAGQQVDEARAALMQARSSEGDVAGEIARLEGERTSVLAEIGRLEQSLSSSLADQSQLSRRREKAAEQVRAAQPQVDELSRTRDEARARVGEIAAELAERNDEFDRLRREDAEAAGRLGDAKVRRAQASERQRSLDRRIPELERRLEGIERRIRATTQAARSLEVLRLRVDPLHDRYSALLERAMDWAARLRDQASLEEADSASLKATIEEAKSHVAAAKREVDEASLAQNAFQVERGKLEVKVENAIKAITADGKTVLEEALALPAPEDRDAAERELNDLVRQINNLGPVNQVAMEEYERLRERADYIAAQLADLEAARKALTKITAAIDRKMRNAFLTTLDKVDANFREVFGMLFPGGQAHLEMTDPEHPAETGIEVVAQPRGKRITKMMLMSGGEKSLTALALLFAVYRTRTVPFYVLDEVEAALDDSNLSKLLDAIDVLRKSTQLLVVSHQRRTMEDADVLYGVSMQADGVSRVVSQRLDRTTGKVVNA</sequence>
<dbReference type="InterPro" id="IPR010935">
    <property type="entry name" value="SMC_hinge"/>
</dbReference>
<feature type="binding site" evidence="6">
    <location>
        <begin position="32"/>
        <end position="39"/>
    </location>
    <ligand>
        <name>ATP</name>
        <dbReference type="ChEBI" id="CHEBI:30616"/>
    </ligand>
</feature>
<organism evidence="10 11">
    <name type="scientific">Enorma phocaeensis</name>
    <dbReference type="NCBI Taxonomy" id="1871019"/>
    <lineage>
        <taxon>Bacteria</taxon>
        <taxon>Bacillati</taxon>
        <taxon>Actinomycetota</taxon>
        <taxon>Coriobacteriia</taxon>
        <taxon>Coriobacteriales</taxon>
        <taxon>Coriobacteriaceae</taxon>
        <taxon>Enorma</taxon>
    </lineage>
</organism>
<dbReference type="InterPro" id="IPR036277">
    <property type="entry name" value="SMC_hinge_sf"/>
</dbReference>
<name>A0ABT7V6D9_9ACTN</name>
<dbReference type="SUPFAM" id="SSF52540">
    <property type="entry name" value="P-loop containing nucleoside triphosphate hydrolases"/>
    <property type="match status" value="1"/>
</dbReference>
<protein>
    <recommendedName>
        <fullName evidence="6">Chromosome partition protein Smc</fullName>
    </recommendedName>
</protein>
<reference evidence="10 11" key="2">
    <citation type="submission" date="2023-06" db="EMBL/GenBank/DDBJ databases">
        <authorList>
            <person name="Zeman M."/>
            <person name="Kubasova T."/>
            <person name="Jahodarova E."/>
            <person name="Nykrynova M."/>
            <person name="Rychlik I."/>
        </authorList>
    </citation>
    <scope>NUCLEOTIDE SEQUENCE [LARGE SCALE GENOMIC DNA]</scope>
    <source>
        <strain evidence="10 11">154_Feed</strain>
    </source>
</reference>
<dbReference type="Gene3D" id="3.30.70.1620">
    <property type="match status" value="1"/>
</dbReference>
<feature type="coiled-coil region" evidence="6">
    <location>
        <begin position="809"/>
        <end position="843"/>
    </location>
</feature>
<dbReference type="EMBL" id="JAUDDZ010000001">
    <property type="protein sequence ID" value="MDM8274056.1"/>
    <property type="molecule type" value="Genomic_DNA"/>
</dbReference>
<dbReference type="RefSeq" id="WP_289543798.1">
    <property type="nucleotide sequence ID" value="NZ_JAUDDZ010000001.1"/>
</dbReference>
<dbReference type="Gene3D" id="1.10.287.1490">
    <property type="match status" value="1"/>
</dbReference>
<comment type="caution">
    <text evidence="10">The sequence shown here is derived from an EMBL/GenBank/DDBJ whole genome shotgun (WGS) entry which is preliminary data.</text>
</comment>
<reference evidence="11" key="1">
    <citation type="submission" date="2023-06" db="EMBL/GenBank/DDBJ databases">
        <title>Identification and characterization of horizontal gene transfer across gut microbiota members of farm animals based on homology search.</title>
        <authorList>
            <person name="Zeman M."/>
            <person name="Kubasova T."/>
            <person name="Jahodarova E."/>
            <person name="Nykrynova M."/>
            <person name="Rychlik I."/>
        </authorList>
    </citation>
    <scope>NUCLEOTIDE SEQUENCE [LARGE SCALE GENOMIC DNA]</scope>
    <source>
        <strain evidence="11">154_Feed</strain>
    </source>
</reference>
<feature type="coiled-coil region" evidence="6">
    <location>
        <begin position="325"/>
        <end position="359"/>
    </location>
</feature>
<evidence type="ECO:0000313" key="11">
    <source>
        <dbReference type="Proteomes" id="UP001529421"/>
    </source>
</evidence>
<dbReference type="PANTHER" id="PTHR43977">
    <property type="entry name" value="STRUCTURAL MAINTENANCE OF CHROMOSOMES PROTEIN 3"/>
    <property type="match status" value="1"/>
</dbReference>
<comment type="domain">
    <text evidence="6">Contains large globular domains required for ATP hydrolysis at each terminus and a third globular domain forming a flexible hinge near the middle of the molecule. These domains are separated by coiled-coil structures.</text>
</comment>
<feature type="region of interest" description="Disordered" evidence="7">
    <location>
        <begin position="733"/>
        <end position="762"/>
    </location>
</feature>
<gene>
    <name evidence="6 10" type="primary">smc</name>
    <name evidence="10" type="ORF">QUW28_00870</name>
</gene>
<dbReference type="InterPro" id="IPR027417">
    <property type="entry name" value="P-loop_NTPase"/>
</dbReference>
<comment type="similarity">
    <text evidence="6">Belongs to the SMC family.</text>
</comment>
<comment type="function">
    <text evidence="6">Required for chromosome condensation and partitioning.</text>
</comment>
<feature type="coiled-coil region" evidence="6">
    <location>
        <begin position="444"/>
        <end position="471"/>
    </location>
</feature>
<evidence type="ECO:0000256" key="4">
    <source>
        <dbReference type="ARBA" id="ARBA00023054"/>
    </source>
</evidence>